<dbReference type="EMBL" id="CABEEZ010000162">
    <property type="protein sequence ID" value="VTR59653.1"/>
    <property type="molecule type" value="Genomic_DNA"/>
</dbReference>
<evidence type="ECO:0000313" key="1">
    <source>
        <dbReference type="EMBL" id="VTR59653.1"/>
    </source>
</evidence>
<dbReference type="InterPro" id="IPR035440">
    <property type="entry name" value="4HB_MCP_dom_sf"/>
</dbReference>
<gene>
    <name evidence="1" type="primary">tsr_2</name>
    <name evidence="1" type="ORF">NCTC12965_08181</name>
</gene>
<dbReference type="SUPFAM" id="SSF47170">
    <property type="entry name" value="Aspartate receptor, ligand-binding domain"/>
    <property type="match status" value="1"/>
</dbReference>
<protein>
    <submittedName>
        <fullName evidence="1">Serine chemoreceptor protein</fullName>
    </submittedName>
</protein>
<reference evidence="1" key="1">
    <citation type="submission" date="2019-05" db="EMBL/GenBank/DDBJ databases">
        <authorList>
            <consortium name="Pathogen Informatics"/>
        </authorList>
    </citation>
    <scope>NUCLEOTIDE SEQUENCE [LARGE SCALE GENOMIC DNA]</scope>
    <source>
        <strain evidence="1">NCTC12965</strain>
    </source>
</reference>
<dbReference type="AlphaFoldDB" id="A0A4U9WJZ9"/>
<organism evidence="1">
    <name type="scientific">Serratia fonticola</name>
    <dbReference type="NCBI Taxonomy" id="47917"/>
    <lineage>
        <taxon>Bacteria</taxon>
        <taxon>Pseudomonadati</taxon>
        <taxon>Pseudomonadota</taxon>
        <taxon>Gammaproteobacteria</taxon>
        <taxon>Enterobacterales</taxon>
        <taxon>Yersiniaceae</taxon>
        <taxon>Serratia</taxon>
    </lineage>
</organism>
<proteinExistence type="predicted"/>
<sequence length="64" mass="7012">MMDLNKAGTGATVDELLVSAKKTLSMAEQHYAAYEKIPLDARQDALRQTNSSNAIPLCTLRCRS</sequence>
<name>A0A4U9WJZ9_SERFO</name>
<accession>A0A4U9WJZ9</accession>
<dbReference type="Gene3D" id="1.20.120.30">
    <property type="entry name" value="Aspartate receptor, ligand-binding domain"/>
    <property type="match status" value="1"/>
</dbReference>
<keyword evidence="1" id="KW-0675">Receptor</keyword>